<dbReference type="PANTHER" id="PTHR43048">
    <property type="entry name" value="METHYLMALONYL-COA EPIMERASE"/>
    <property type="match status" value="1"/>
</dbReference>
<proteinExistence type="predicted"/>
<dbReference type="InterPro" id="IPR051785">
    <property type="entry name" value="MMCE/EMCE_epimerase"/>
</dbReference>
<organism evidence="3 4">
    <name type="scientific">Christensenella minuta</name>
    <dbReference type="NCBI Taxonomy" id="626937"/>
    <lineage>
        <taxon>Bacteria</taxon>
        <taxon>Bacillati</taxon>
        <taxon>Bacillota</taxon>
        <taxon>Clostridia</taxon>
        <taxon>Christensenellales</taxon>
        <taxon>Christensenellaceae</taxon>
        <taxon>Christensenella</taxon>
    </lineage>
</organism>
<dbReference type="InterPro" id="IPR037523">
    <property type="entry name" value="VOC_core"/>
</dbReference>
<dbReference type="SUPFAM" id="SSF54593">
    <property type="entry name" value="Glyoxalase/Bleomycin resistance protein/Dihydroxybiphenyl dioxygenase"/>
    <property type="match status" value="1"/>
</dbReference>
<dbReference type="AlphaFoldDB" id="A0A136Q0A1"/>
<dbReference type="PANTHER" id="PTHR43048:SF3">
    <property type="entry name" value="METHYLMALONYL-COA EPIMERASE, MITOCHONDRIAL"/>
    <property type="match status" value="1"/>
</dbReference>
<evidence type="ECO:0000313" key="4">
    <source>
        <dbReference type="Proteomes" id="UP000070366"/>
    </source>
</evidence>
<dbReference type="RefSeq" id="WP_066522741.1">
    <property type="nucleotide sequence ID" value="NZ_CABMOF010000010.1"/>
</dbReference>
<name>A0A136Q0A1_9FIRM</name>
<dbReference type="GO" id="GO:0046872">
    <property type="term" value="F:metal ion binding"/>
    <property type="evidence" value="ECO:0007669"/>
    <property type="project" value="UniProtKB-KW"/>
</dbReference>
<dbReference type="STRING" id="626937.HMPREF3293_03170"/>
<comment type="caution">
    <text evidence="3">The sequence shown here is derived from an EMBL/GenBank/DDBJ whole genome shotgun (WGS) entry which is preliminary data.</text>
</comment>
<dbReference type="Gene3D" id="3.10.180.10">
    <property type="entry name" value="2,3-Dihydroxybiphenyl 1,2-Dioxygenase, domain 1"/>
    <property type="match status" value="1"/>
</dbReference>
<dbReference type="GO" id="GO:0046491">
    <property type="term" value="P:L-methylmalonyl-CoA metabolic process"/>
    <property type="evidence" value="ECO:0007669"/>
    <property type="project" value="TreeGrafter"/>
</dbReference>
<evidence type="ECO:0000313" key="3">
    <source>
        <dbReference type="EMBL" id="KXK64122.1"/>
    </source>
</evidence>
<gene>
    <name evidence="3" type="ORF">HMPREF3293_03170</name>
</gene>
<accession>A0A136Q0A1</accession>
<dbReference type="Proteomes" id="UP000070366">
    <property type="component" value="Unassembled WGS sequence"/>
</dbReference>
<reference evidence="3 4" key="1">
    <citation type="submission" date="2016-02" db="EMBL/GenBank/DDBJ databases">
        <authorList>
            <person name="Wen L."/>
            <person name="He K."/>
            <person name="Yang H."/>
        </authorList>
    </citation>
    <scope>NUCLEOTIDE SEQUENCE [LARGE SCALE GENOMIC DNA]</scope>
    <source>
        <strain evidence="3 4">DSM 22607</strain>
    </source>
</reference>
<dbReference type="OrthoDB" id="9788468at2"/>
<sequence length="129" mass="14829">MKINHAHHIAVNTMEIERAVEFYRDILGFREVRRADMGPCTLVYMEISENMYMELFDLRGGTEDGQTAENRRGLRHIAFDVDDVRAWDAFLREKGVPFVQELSEMPQIGKRAILVSDPDGVVVELCESL</sequence>
<dbReference type="KEGG" id="cmiu:B1H56_13455"/>
<dbReference type="InterPro" id="IPR029068">
    <property type="entry name" value="Glyas_Bleomycin-R_OHBP_Dase"/>
</dbReference>
<dbReference type="EMBL" id="LSZW01000067">
    <property type="protein sequence ID" value="KXK64122.1"/>
    <property type="molecule type" value="Genomic_DNA"/>
</dbReference>
<dbReference type="PROSITE" id="PS51819">
    <property type="entry name" value="VOC"/>
    <property type="match status" value="1"/>
</dbReference>
<evidence type="ECO:0000256" key="1">
    <source>
        <dbReference type="ARBA" id="ARBA00022723"/>
    </source>
</evidence>
<dbReference type="Pfam" id="PF00903">
    <property type="entry name" value="Glyoxalase"/>
    <property type="match status" value="1"/>
</dbReference>
<feature type="domain" description="VOC" evidence="2">
    <location>
        <begin position="5"/>
        <end position="128"/>
    </location>
</feature>
<evidence type="ECO:0000259" key="2">
    <source>
        <dbReference type="PROSITE" id="PS51819"/>
    </source>
</evidence>
<dbReference type="GO" id="GO:0004493">
    <property type="term" value="F:methylmalonyl-CoA epimerase activity"/>
    <property type="evidence" value="ECO:0007669"/>
    <property type="project" value="TreeGrafter"/>
</dbReference>
<keyword evidence="1" id="KW-0479">Metal-binding</keyword>
<protein>
    <submittedName>
        <fullName evidence="3">Glyoxalase family protein</fullName>
    </submittedName>
</protein>
<keyword evidence="4" id="KW-1185">Reference proteome</keyword>
<dbReference type="InterPro" id="IPR004360">
    <property type="entry name" value="Glyas_Fos-R_dOase_dom"/>
</dbReference>